<dbReference type="InterPro" id="IPR045175">
    <property type="entry name" value="M28_fam"/>
</dbReference>
<dbReference type="STRING" id="692370.A6F68_01955"/>
<keyword evidence="5 9" id="KW-0378">Hydrolase</keyword>
<dbReference type="EC" id="3.4.11.10" evidence="9"/>
<keyword evidence="4 7" id="KW-0732">Signal</keyword>
<feature type="chain" id="PRO_5008534101" evidence="7">
    <location>
        <begin position="19"/>
        <end position="493"/>
    </location>
</feature>
<evidence type="ECO:0000256" key="6">
    <source>
        <dbReference type="ARBA" id="ARBA00022833"/>
    </source>
</evidence>
<dbReference type="PANTHER" id="PTHR12147">
    <property type="entry name" value="METALLOPEPTIDASE M28 FAMILY MEMBER"/>
    <property type="match status" value="1"/>
</dbReference>
<dbReference type="EMBL" id="CP016591">
    <property type="protein sequence ID" value="ANY20463.1"/>
    <property type="molecule type" value="Genomic_DNA"/>
</dbReference>
<proteinExistence type="predicted"/>
<name>A0A1B2AE94_9SPHN</name>
<evidence type="ECO:0000256" key="5">
    <source>
        <dbReference type="ARBA" id="ARBA00022801"/>
    </source>
</evidence>
<keyword evidence="3" id="KW-0479">Metal-binding</keyword>
<dbReference type="PATRIC" id="fig|692370.5.peg.1971"/>
<sequence length="493" mass="52440">MRVAWLLVVVLLAGCVSARPGAVPATDAALRAALTRHVSILASDEFGGRMPGTEGETKTLRYLLQEWRGAGLVSGTNDPANPWFAPVELTSSKPERSTVRFLRNGRSIALPADGAVVFASGRRGLVERAPVLFVGEQGEKLDNAALAGRVVLMLWDHPGQAEQREALLRGGAAAVLAIVGEASDFDELVETRRRGSYRLAATDGSDTLDGYLSRETAEALIGADRFQTLLRDARGPDFKPVAIDLTATLDAASTAGTVKTFNVVGRLPGRRPEAGAVLLMAHWDHFGRCGSPTDPAAICNGAVDNASGLAVITELARRLANGPRLQRDVYFLATTAEEWGLLGAQAFAENPPVPLETIVAAFNLDTIAVAPKGTPVAIVGKGMTGLDAGIMEVLQQLGRREADENLAQGYLRRQDGWALLQRDVPTVSVTSAFGSAAALERYNAERYHRPADKADGIELGGAIEDLFLTQALVRYFADPARWTATTGKSVEAP</sequence>
<dbReference type="InterPro" id="IPR007484">
    <property type="entry name" value="Peptidase_M28"/>
</dbReference>
<evidence type="ECO:0000259" key="8">
    <source>
        <dbReference type="Pfam" id="PF04389"/>
    </source>
</evidence>
<keyword evidence="6" id="KW-0862">Zinc</keyword>
<protein>
    <submittedName>
        <fullName evidence="9">Bacterial leucyl aminopeptidase</fullName>
        <ecNumber evidence="9">3.4.11.10</ecNumber>
    </submittedName>
</protein>
<keyword evidence="10" id="KW-1185">Reference proteome</keyword>
<dbReference type="KEGG" id="ado:A6F68_01955"/>
<feature type="domain" description="Peptidase M28" evidence="8">
    <location>
        <begin position="262"/>
        <end position="460"/>
    </location>
</feature>
<dbReference type="GO" id="GO:0006508">
    <property type="term" value="P:proteolysis"/>
    <property type="evidence" value="ECO:0007669"/>
    <property type="project" value="UniProtKB-KW"/>
</dbReference>
<dbReference type="Gene3D" id="3.40.630.10">
    <property type="entry name" value="Zn peptidases"/>
    <property type="match status" value="1"/>
</dbReference>
<dbReference type="Pfam" id="PF04389">
    <property type="entry name" value="Peptidase_M28"/>
    <property type="match status" value="1"/>
</dbReference>
<evidence type="ECO:0000256" key="7">
    <source>
        <dbReference type="SAM" id="SignalP"/>
    </source>
</evidence>
<dbReference type="GO" id="GO:0004177">
    <property type="term" value="F:aminopeptidase activity"/>
    <property type="evidence" value="ECO:0007669"/>
    <property type="project" value="UniProtKB-KW"/>
</dbReference>
<dbReference type="GO" id="GO:0008235">
    <property type="term" value="F:metalloexopeptidase activity"/>
    <property type="evidence" value="ECO:0007669"/>
    <property type="project" value="InterPro"/>
</dbReference>
<dbReference type="PANTHER" id="PTHR12147:SF56">
    <property type="entry name" value="AMINOPEPTIDASE YDR415C-RELATED"/>
    <property type="match status" value="1"/>
</dbReference>
<organism evidence="9 10">
    <name type="scientific">Tsuneonella dongtanensis</name>
    <dbReference type="NCBI Taxonomy" id="692370"/>
    <lineage>
        <taxon>Bacteria</taxon>
        <taxon>Pseudomonadati</taxon>
        <taxon>Pseudomonadota</taxon>
        <taxon>Alphaproteobacteria</taxon>
        <taxon>Sphingomonadales</taxon>
        <taxon>Erythrobacteraceae</taxon>
        <taxon>Tsuneonella</taxon>
    </lineage>
</organism>
<keyword evidence="2" id="KW-0645">Protease</keyword>
<gene>
    <name evidence="9" type="ORF">A6F68_01955</name>
</gene>
<evidence type="ECO:0000313" key="9">
    <source>
        <dbReference type="EMBL" id="ANY20463.1"/>
    </source>
</evidence>
<evidence type="ECO:0000256" key="1">
    <source>
        <dbReference type="ARBA" id="ARBA00022438"/>
    </source>
</evidence>
<dbReference type="Proteomes" id="UP000092932">
    <property type="component" value="Chromosome"/>
</dbReference>
<dbReference type="GO" id="GO:0046872">
    <property type="term" value="F:metal ion binding"/>
    <property type="evidence" value="ECO:0007669"/>
    <property type="project" value="UniProtKB-KW"/>
</dbReference>
<dbReference type="RefSeq" id="WP_067679197.1">
    <property type="nucleotide sequence ID" value="NZ_CP016591.1"/>
</dbReference>
<evidence type="ECO:0000256" key="4">
    <source>
        <dbReference type="ARBA" id="ARBA00022729"/>
    </source>
</evidence>
<keyword evidence="1 9" id="KW-0031">Aminopeptidase</keyword>
<feature type="signal peptide" evidence="7">
    <location>
        <begin position="1"/>
        <end position="18"/>
    </location>
</feature>
<dbReference type="PROSITE" id="PS51257">
    <property type="entry name" value="PROKAR_LIPOPROTEIN"/>
    <property type="match status" value="1"/>
</dbReference>
<evidence type="ECO:0000313" key="10">
    <source>
        <dbReference type="Proteomes" id="UP000092932"/>
    </source>
</evidence>
<accession>A0A1B2AE94</accession>
<reference evidence="9 10" key="1">
    <citation type="submission" date="2016-07" db="EMBL/GenBank/DDBJ databases">
        <title>Complete genome sequence of Altererythrobacter dongtanensis KCTC 22672, a type strain with esterase isolated from tidal flat.</title>
        <authorList>
            <person name="Cheng H."/>
            <person name="Wu Y.-H."/>
            <person name="Zhou P."/>
            <person name="Huo Y.-Y."/>
            <person name="Wang C.-S."/>
            <person name="Xu X.-W."/>
        </authorList>
    </citation>
    <scope>NUCLEOTIDE SEQUENCE [LARGE SCALE GENOMIC DNA]</scope>
    <source>
        <strain evidence="9 10">KCTC 22672</strain>
    </source>
</reference>
<evidence type="ECO:0000256" key="2">
    <source>
        <dbReference type="ARBA" id="ARBA00022670"/>
    </source>
</evidence>
<dbReference type="SUPFAM" id="SSF53187">
    <property type="entry name" value="Zn-dependent exopeptidases"/>
    <property type="match status" value="1"/>
</dbReference>
<evidence type="ECO:0000256" key="3">
    <source>
        <dbReference type="ARBA" id="ARBA00022723"/>
    </source>
</evidence>
<dbReference type="OrthoDB" id="9778250at2"/>
<dbReference type="AlphaFoldDB" id="A0A1B2AE94"/>